<dbReference type="Pfam" id="PF05258">
    <property type="entry name" value="DciA"/>
    <property type="match status" value="1"/>
</dbReference>
<evidence type="ECO:0000256" key="1">
    <source>
        <dbReference type="ARBA" id="ARBA00006200"/>
    </source>
</evidence>
<evidence type="ECO:0000313" key="5">
    <source>
        <dbReference type="Proteomes" id="UP000095210"/>
    </source>
</evidence>
<feature type="compositionally biased region" description="Basic residues" evidence="3">
    <location>
        <begin position="69"/>
        <end position="78"/>
    </location>
</feature>
<dbReference type="PANTHER" id="PTHR36456:SF1">
    <property type="entry name" value="UPF0232 PROTEIN SCO3875"/>
    <property type="match status" value="1"/>
</dbReference>
<reference evidence="5" key="1">
    <citation type="submission" date="2016-03" db="EMBL/GenBank/DDBJ databases">
        <title>Complete genome sequence of the type strain Actinoalloteichus hymeniacidonis DSM 45092.</title>
        <authorList>
            <person name="Schaffert L."/>
            <person name="Albersmeier A."/>
            <person name="Winkler A."/>
            <person name="Kalinowski J."/>
            <person name="Zotchev S."/>
            <person name="Ruckert C."/>
        </authorList>
    </citation>
    <scope>NUCLEOTIDE SEQUENCE [LARGE SCALE GENOMIC DNA]</scope>
    <source>
        <strain evidence="5">HPA177(T) (DSM 45092(T))</strain>
    </source>
</reference>
<dbReference type="InterPro" id="IPR007922">
    <property type="entry name" value="DciA-like"/>
</dbReference>
<protein>
    <recommendedName>
        <fullName evidence="2">UPF0232 protein TL08_00025</fullName>
    </recommendedName>
</protein>
<dbReference type="Proteomes" id="UP000095210">
    <property type="component" value="Chromosome"/>
</dbReference>
<feature type="compositionally biased region" description="Low complexity" evidence="3">
    <location>
        <begin position="43"/>
        <end position="54"/>
    </location>
</feature>
<dbReference type="EMBL" id="CP014859">
    <property type="protein sequence ID" value="AOS60858.1"/>
    <property type="molecule type" value="Genomic_DNA"/>
</dbReference>
<dbReference type="AlphaFoldDB" id="A0AAC9HKN3"/>
<evidence type="ECO:0000256" key="3">
    <source>
        <dbReference type="SAM" id="MobiDB-lite"/>
    </source>
</evidence>
<name>A0AAC9HKN3_9PSEU</name>
<feature type="region of interest" description="Disordered" evidence="3">
    <location>
        <begin position="1"/>
        <end position="92"/>
    </location>
</feature>
<comment type="similarity">
    <text evidence="1 2">Belongs to the UPF0232 family.</text>
</comment>
<feature type="region of interest" description="Disordered" evidence="3">
    <location>
        <begin position="180"/>
        <end position="203"/>
    </location>
</feature>
<dbReference type="InterPro" id="IPR023007">
    <property type="entry name" value="UPF0232_actinobac"/>
</dbReference>
<accession>A0AAC9HKN3</accession>
<evidence type="ECO:0000256" key="2">
    <source>
        <dbReference type="HAMAP-Rule" id="MF_00630"/>
    </source>
</evidence>
<dbReference type="HAMAP" id="MF_00630">
    <property type="entry name" value="UPF0232"/>
    <property type="match status" value="1"/>
</dbReference>
<dbReference type="KEGG" id="ahm:TL08_00025"/>
<evidence type="ECO:0000313" key="4">
    <source>
        <dbReference type="EMBL" id="AOS60858.1"/>
    </source>
</evidence>
<sequence>MSDFAGAKPSAARDTPVDAEFAANTFPAKTSPTDAAPPTGVDLARASLAAARAAAKAKGRSPRQQTGKRSSRAGRRRTWSGPRPDDRDPQPLGRLASRLATERGWSDGLAGGTVFSRWARVVGADVAEHSKPIALHDGELTVQADSTAWATQLRLLQPQLLTRIGSAAGPGVVRRLKVQGPAAPSWRYGPKHVPGRGPRDTYG</sequence>
<gene>
    <name evidence="4" type="ORF">TL08_00025</name>
</gene>
<proteinExistence type="inferred from homology"/>
<dbReference type="PANTHER" id="PTHR36456">
    <property type="entry name" value="UPF0232 PROTEIN SCO3875"/>
    <property type="match status" value="1"/>
</dbReference>
<organism evidence="4 5">
    <name type="scientific">Actinoalloteichus hymeniacidonis</name>
    <dbReference type="NCBI Taxonomy" id="340345"/>
    <lineage>
        <taxon>Bacteria</taxon>
        <taxon>Bacillati</taxon>
        <taxon>Actinomycetota</taxon>
        <taxon>Actinomycetes</taxon>
        <taxon>Pseudonocardiales</taxon>
        <taxon>Pseudonocardiaceae</taxon>
        <taxon>Actinoalloteichus</taxon>
    </lineage>
</organism>
<keyword evidence="5" id="KW-1185">Reference proteome</keyword>